<keyword evidence="2" id="KW-1185">Reference proteome</keyword>
<organism evidence="1 2">
    <name type="scientific">Pluteus cervinus</name>
    <dbReference type="NCBI Taxonomy" id="181527"/>
    <lineage>
        <taxon>Eukaryota</taxon>
        <taxon>Fungi</taxon>
        <taxon>Dikarya</taxon>
        <taxon>Basidiomycota</taxon>
        <taxon>Agaricomycotina</taxon>
        <taxon>Agaricomycetes</taxon>
        <taxon>Agaricomycetidae</taxon>
        <taxon>Agaricales</taxon>
        <taxon>Pluteineae</taxon>
        <taxon>Pluteaceae</taxon>
        <taxon>Pluteus</taxon>
    </lineage>
</organism>
<evidence type="ECO:0000313" key="2">
    <source>
        <dbReference type="Proteomes" id="UP000308600"/>
    </source>
</evidence>
<reference evidence="1 2" key="1">
    <citation type="journal article" date="2019" name="Nat. Ecol. Evol.">
        <title>Megaphylogeny resolves global patterns of mushroom evolution.</title>
        <authorList>
            <person name="Varga T."/>
            <person name="Krizsan K."/>
            <person name="Foldi C."/>
            <person name="Dima B."/>
            <person name="Sanchez-Garcia M."/>
            <person name="Sanchez-Ramirez S."/>
            <person name="Szollosi G.J."/>
            <person name="Szarkandi J.G."/>
            <person name="Papp V."/>
            <person name="Albert L."/>
            <person name="Andreopoulos W."/>
            <person name="Angelini C."/>
            <person name="Antonin V."/>
            <person name="Barry K.W."/>
            <person name="Bougher N.L."/>
            <person name="Buchanan P."/>
            <person name="Buyck B."/>
            <person name="Bense V."/>
            <person name="Catcheside P."/>
            <person name="Chovatia M."/>
            <person name="Cooper J."/>
            <person name="Damon W."/>
            <person name="Desjardin D."/>
            <person name="Finy P."/>
            <person name="Geml J."/>
            <person name="Haridas S."/>
            <person name="Hughes K."/>
            <person name="Justo A."/>
            <person name="Karasinski D."/>
            <person name="Kautmanova I."/>
            <person name="Kiss B."/>
            <person name="Kocsube S."/>
            <person name="Kotiranta H."/>
            <person name="LaButti K.M."/>
            <person name="Lechner B.E."/>
            <person name="Liimatainen K."/>
            <person name="Lipzen A."/>
            <person name="Lukacs Z."/>
            <person name="Mihaltcheva S."/>
            <person name="Morgado L.N."/>
            <person name="Niskanen T."/>
            <person name="Noordeloos M.E."/>
            <person name="Ohm R.A."/>
            <person name="Ortiz-Santana B."/>
            <person name="Ovrebo C."/>
            <person name="Racz N."/>
            <person name="Riley R."/>
            <person name="Savchenko A."/>
            <person name="Shiryaev A."/>
            <person name="Soop K."/>
            <person name="Spirin V."/>
            <person name="Szebenyi C."/>
            <person name="Tomsovsky M."/>
            <person name="Tulloss R.E."/>
            <person name="Uehling J."/>
            <person name="Grigoriev I.V."/>
            <person name="Vagvolgyi C."/>
            <person name="Papp T."/>
            <person name="Martin F.M."/>
            <person name="Miettinen O."/>
            <person name="Hibbett D.S."/>
            <person name="Nagy L.G."/>
        </authorList>
    </citation>
    <scope>NUCLEOTIDE SEQUENCE [LARGE SCALE GENOMIC DNA]</scope>
    <source>
        <strain evidence="1 2">NL-1719</strain>
    </source>
</reference>
<dbReference type="Proteomes" id="UP000308600">
    <property type="component" value="Unassembled WGS sequence"/>
</dbReference>
<feature type="non-terminal residue" evidence="1">
    <location>
        <position position="1"/>
    </location>
</feature>
<protein>
    <submittedName>
        <fullName evidence="1">Uncharacterized protein</fullName>
    </submittedName>
</protein>
<name>A0ACD2ZXH4_9AGAR</name>
<accession>A0ACD2ZXH4</accession>
<proteinExistence type="predicted"/>
<sequence length="148" mass="17268">SIQLLSLWFLGWTLNLFGAFVLLGCYWILGRHFTPELSIHQDHKLVTIGPYAYVRHPSYAAAVFAGVGASMYHLSSDSLVGHMIRRWLPLTFGTDWVVWTSWIFFTSVMVLGLRPKMQREDKMLREAFGDAWERWEKEVPYWIIPGIY</sequence>
<evidence type="ECO:0000313" key="1">
    <source>
        <dbReference type="EMBL" id="TFK58140.1"/>
    </source>
</evidence>
<dbReference type="EMBL" id="ML209608">
    <property type="protein sequence ID" value="TFK58140.1"/>
    <property type="molecule type" value="Genomic_DNA"/>
</dbReference>
<gene>
    <name evidence="1" type="ORF">BDN72DRAFT_782467</name>
</gene>